<keyword evidence="3" id="KW-1185">Reference proteome</keyword>
<keyword evidence="1" id="KW-0472">Membrane</keyword>
<evidence type="ECO:0000313" key="2">
    <source>
        <dbReference type="EMBL" id="RNA38164.1"/>
    </source>
</evidence>
<gene>
    <name evidence="2" type="ORF">BpHYR1_024606</name>
</gene>
<accession>A0A3M7SQQ7</accession>
<evidence type="ECO:0000256" key="1">
    <source>
        <dbReference type="SAM" id="Phobius"/>
    </source>
</evidence>
<dbReference type="AlphaFoldDB" id="A0A3M7SQQ7"/>
<dbReference type="GO" id="GO:0016874">
    <property type="term" value="F:ligase activity"/>
    <property type="evidence" value="ECO:0007669"/>
    <property type="project" value="UniProtKB-KW"/>
</dbReference>
<comment type="caution">
    <text evidence="2">The sequence shown here is derived from an EMBL/GenBank/DDBJ whole genome shotgun (WGS) entry which is preliminary data.</text>
</comment>
<feature type="transmembrane region" description="Helical" evidence="1">
    <location>
        <begin position="21"/>
        <end position="43"/>
    </location>
</feature>
<evidence type="ECO:0000313" key="3">
    <source>
        <dbReference type="Proteomes" id="UP000276133"/>
    </source>
</evidence>
<dbReference type="EMBL" id="REGN01000910">
    <property type="protein sequence ID" value="RNA38164.1"/>
    <property type="molecule type" value="Genomic_DNA"/>
</dbReference>
<keyword evidence="2" id="KW-0436">Ligase</keyword>
<keyword evidence="1" id="KW-1133">Transmembrane helix</keyword>
<dbReference type="Pfam" id="PF13920">
    <property type="entry name" value="zf-C3HC4_3"/>
    <property type="match status" value="1"/>
</dbReference>
<dbReference type="Gene3D" id="3.30.40.10">
    <property type="entry name" value="Zinc/RING finger domain, C3HC4 (zinc finger)"/>
    <property type="match status" value="1"/>
</dbReference>
<proteinExistence type="predicted"/>
<organism evidence="2 3">
    <name type="scientific">Brachionus plicatilis</name>
    <name type="common">Marine rotifer</name>
    <name type="synonym">Brachionus muelleri</name>
    <dbReference type="NCBI Taxonomy" id="10195"/>
    <lineage>
        <taxon>Eukaryota</taxon>
        <taxon>Metazoa</taxon>
        <taxon>Spiralia</taxon>
        <taxon>Gnathifera</taxon>
        <taxon>Rotifera</taxon>
        <taxon>Eurotatoria</taxon>
        <taxon>Monogononta</taxon>
        <taxon>Pseudotrocha</taxon>
        <taxon>Ploima</taxon>
        <taxon>Brachionidae</taxon>
        <taxon>Brachionus</taxon>
    </lineage>
</organism>
<sequence>MIPSNHLLISFYDYLVLSIDYLAYIADIVETWLNFLIFFVLYLKCKIKKLEKYNSSLKKSCSNQNCVVCLQEKSSILLMPCKHLCCCQKCFDLMRKKERNVVNKLLQKIYSQTKTIRKIKE</sequence>
<dbReference type="OrthoDB" id="1711136at2759"/>
<dbReference type="Proteomes" id="UP000276133">
    <property type="component" value="Unassembled WGS sequence"/>
</dbReference>
<reference evidence="2 3" key="1">
    <citation type="journal article" date="2018" name="Sci. Rep.">
        <title>Genomic signatures of local adaptation to the degree of environmental predictability in rotifers.</title>
        <authorList>
            <person name="Franch-Gras L."/>
            <person name="Hahn C."/>
            <person name="Garcia-Roger E.M."/>
            <person name="Carmona M.J."/>
            <person name="Serra M."/>
            <person name="Gomez A."/>
        </authorList>
    </citation>
    <scope>NUCLEOTIDE SEQUENCE [LARGE SCALE GENOMIC DNA]</scope>
    <source>
        <strain evidence="2">HYR1</strain>
    </source>
</reference>
<name>A0A3M7SQQ7_BRAPC</name>
<protein>
    <submittedName>
        <fullName evidence="2">E3 ubiquitin-ligase MGRN1 isoform X3</fullName>
    </submittedName>
</protein>
<keyword evidence="1" id="KW-0812">Transmembrane</keyword>
<dbReference type="InterPro" id="IPR013083">
    <property type="entry name" value="Znf_RING/FYVE/PHD"/>
</dbReference>